<dbReference type="HOGENOM" id="CLU_2035483_0_0_14"/>
<reference evidence="2 3" key="1">
    <citation type="journal article" date="2002" name="Nucleic Acids Res.">
        <title>The complete genomic sequence of Mycoplasma penetrans, an intracellular bacterial pathogen in humans.</title>
        <authorList>
            <person name="Sasaki Y."/>
            <person name="Ishikawa J."/>
            <person name="Yamashita A."/>
            <person name="Oshima K."/>
            <person name="Kenri T."/>
            <person name="Furuya K."/>
            <person name="Yoshino C."/>
            <person name="Horino A."/>
            <person name="Shiba T."/>
            <person name="Sasaki T."/>
            <person name="Hattori M."/>
        </authorList>
    </citation>
    <scope>NUCLEOTIDE SEQUENCE [LARGE SCALE GENOMIC DNA]</scope>
    <source>
        <strain evidence="2 3">HF-2</strain>
    </source>
</reference>
<name>Q8EVN5_MALP2</name>
<proteinExistence type="predicted"/>
<dbReference type="AlphaFoldDB" id="Q8EVN5"/>
<feature type="coiled-coil region" evidence="1">
    <location>
        <begin position="46"/>
        <end position="73"/>
    </location>
</feature>
<keyword evidence="1" id="KW-0175">Coiled coil</keyword>
<dbReference type="Proteomes" id="UP000002522">
    <property type="component" value="Chromosome"/>
</dbReference>
<gene>
    <name evidence="2" type="ordered locus">MYPE5250</name>
</gene>
<evidence type="ECO:0000313" key="3">
    <source>
        <dbReference type="Proteomes" id="UP000002522"/>
    </source>
</evidence>
<sequence>MIKKLKNKKLNKSPVLKETFSNRQESIVWENNTNRSLQQWDETKESQKEKEMKNNLEIELRKREEQVKIEKQKVFLSEIKKESLKEEESFSKRAEIDEKIRNKKRKEIKKRDIEYRNRNYG</sequence>
<evidence type="ECO:0000256" key="1">
    <source>
        <dbReference type="SAM" id="Coils"/>
    </source>
</evidence>
<dbReference type="KEGG" id="mpe:MYPE5250"/>
<dbReference type="EMBL" id="BA000026">
    <property type="protein sequence ID" value="BAC44315.1"/>
    <property type="molecule type" value="Genomic_DNA"/>
</dbReference>
<dbReference type="STRING" id="272633.gene:10731642"/>
<dbReference type="InParanoid" id="Q8EVN5"/>
<organism evidence="2 3">
    <name type="scientific">Malacoplasma penetrans (strain HF-2)</name>
    <name type="common">Mycoplasma penetrans</name>
    <dbReference type="NCBI Taxonomy" id="272633"/>
    <lineage>
        <taxon>Bacteria</taxon>
        <taxon>Bacillati</taxon>
        <taxon>Mycoplasmatota</taxon>
        <taxon>Mycoplasmoidales</taxon>
        <taxon>Mycoplasmoidaceae</taxon>
        <taxon>Malacoplasma</taxon>
    </lineage>
</organism>
<accession>Q8EVN5</accession>
<keyword evidence="3" id="KW-1185">Reference proteome</keyword>
<dbReference type="eggNOG" id="ENOG5030NSC">
    <property type="taxonomic scope" value="Bacteria"/>
</dbReference>
<dbReference type="RefSeq" id="WP_011077349.1">
    <property type="nucleotide sequence ID" value="NC_004432.1"/>
</dbReference>
<evidence type="ECO:0000313" key="2">
    <source>
        <dbReference type="EMBL" id="BAC44315.1"/>
    </source>
</evidence>
<protein>
    <submittedName>
        <fullName evidence="2">Uncharacterized protein</fullName>
    </submittedName>
</protein>